<organism evidence="13">
    <name type="scientific">Haemaphysalis inermis</name>
    <dbReference type="NCBI Taxonomy" id="48827"/>
    <lineage>
        <taxon>Eukaryota</taxon>
        <taxon>Metazoa</taxon>
        <taxon>Ecdysozoa</taxon>
        <taxon>Arthropoda</taxon>
        <taxon>Chelicerata</taxon>
        <taxon>Arachnida</taxon>
        <taxon>Acari</taxon>
        <taxon>Parasitiformes</taxon>
        <taxon>Ixodida</taxon>
        <taxon>Ixodoidea</taxon>
        <taxon>Ixodidae</taxon>
        <taxon>Haemaphysalinae</taxon>
        <taxon>Haemaphysalis</taxon>
    </lineage>
</organism>
<dbReference type="PRINTS" id="PR01434">
    <property type="entry name" value="NADHDHGNASE5"/>
</dbReference>
<keyword evidence="10" id="KW-0520">NAD</keyword>
<feature type="transmembrane region" description="Helical" evidence="10">
    <location>
        <begin position="478"/>
        <end position="495"/>
    </location>
</feature>
<evidence type="ECO:0000256" key="10">
    <source>
        <dbReference type="RuleBase" id="RU003404"/>
    </source>
</evidence>
<dbReference type="RefSeq" id="YP_007475049.1">
    <property type="nucleotide sequence ID" value="NC_020335.1"/>
</dbReference>
<dbReference type="GO" id="GO:0042773">
    <property type="term" value="P:ATP synthesis coupled electron transport"/>
    <property type="evidence" value="ECO:0007669"/>
    <property type="project" value="InterPro"/>
</dbReference>
<feature type="transmembrane region" description="Helical" evidence="10">
    <location>
        <begin position="176"/>
        <end position="195"/>
    </location>
</feature>
<keyword evidence="6" id="KW-0249">Electron transport</keyword>
<keyword evidence="10 13" id="KW-0496">Mitochondrion</keyword>
<dbReference type="GO" id="GO:0015990">
    <property type="term" value="P:electron transport coupled proton transport"/>
    <property type="evidence" value="ECO:0007669"/>
    <property type="project" value="TreeGrafter"/>
</dbReference>
<gene>
    <name evidence="13" type="primary">ND5</name>
</gene>
<keyword evidence="5 10" id="KW-0812">Transmembrane</keyword>
<comment type="subcellular location">
    <subcellularLocation>
        <location evidence="2">Membrane</location>
        <topology evidence="2">Multi-pass membrane protein</topology>
    </subcellularLocation>
</comment>
<keyword evidence="10" id="KW-0830">Ubiquinone</keyword>
<feature type="transmembrane region" description="Helical" evidence="10">
    <location>
        <begin position="367"/>
        <end position="389"/>
    </location>
</feature>
<feature type="transmembrane region" description="Helical" evidence="10">
    <location>
        <begin position="410"/>
        <end position="432"/>
    </location>
</feature>
<evidence type="ECO:0000259" key="11">
    <source>
        <dbReference type="Pfam" id="PF00361"/>
    </source>
</evidence>
<evidence type="ECO:0000313" key="13">
    <source>
        <dbReference type="EMBL" id="AFU55298.1"/>
    </source>
</evidence>
<dbReference type="PANTHER" id="PTHR42829:SF2">
    <property type="entry name" value="NADH-UBIQUINONE OXIDOREDUCTASE CHAIN 5"/>
    <property type="match status" value="1"/>
</dbReference>
<dbReference type="InterPro" id="IPR003945">
    <property type="entry name" value="NU5C-like"/>
</dbReference>
<dbReference type="GO" id="GO:0016020">
    <property type="term" value="C:membrane"/>
    <property type="evidence" value="ECO:0007669"/>
    <property type="project" value="UniProtKB-SubCell"/>
</dbReference>
<dbReference type="Pfam" id="PF00361">
    <property type="entry name" value="Proton_antipo_M"/>
    <property type="match status" value="1"/>
</dbReference>
<feature type="transmembrane region" description="Helical" evidence="10">
    <location>
        <begin position="320"/>
        <end position="347"/>
    </location>
</feature>
<feature type="transmembrane region" description="Helical" evidence="10">
    <location>
        <begin position="286"/>
        <end position="308"/>
    </location>
</feature>
<evidence type="ECO:0000256" key="9">
    <source>
        <dbReference type="ARBA" id="ARBA00049551"/>
    </source>
</evidence>
<feature type="domain" description="NADH:quinone oxidoreductase/Mrp antiporter transmembrane" evidence="11">
    <location>
        <begin position="104"/>
        <end position="379"/>
    </location>
</feature>
<evidence type="ECO:0000256" key="4">
    <source>
        <dbReference type="ARBA" id="ARBA00021096"/>
    </source>
</evidence>
<accession>L7PCN1</accession>
<evidence type="ECO:0000256" key="5">
    <source>
        <dbReference type="ARBA" id="ARBA00022692"/>
    </source>
</evidence>
<evidence type="ECO:0000256" key="2">
    <source>
        <dbReference type="ARBA" id="ARBA00004141"/>
    </source>
</evidence>
<reference evidence="13" key="1">
    <citation type="journal article" date="2013" name="Ticks Tick Borne Dis.">
        <title>Phylogenetic analysis of the mitochondrial genomes and nuclear rRNA genes of ticks reveals a deep phylogenetic structure within the genus Haemaphysalis and further elucidates the polyphyly of the genus Amblyomma with respect to Amblyomma sphenodonti and Amblyomma elaphense.</title>
        <authorList>
            <person name="Burger T.D."/>
            <person name="Shao R."/>
            <person name="Barker S.C."/>
        </authorList>
    </citation>
    <scope>NUCLEOTIDE SEQUENCE</scope>
</reference>
<dbReference type="Pfam" id="PF00662">
    <property type="entry name" value="Proton_antipo_N"/>
    <property type="match status" value="1"/>
</dbReference>
<feature type="transmembrane region" description="Helical" evidence="10">
    <location>
        <begin position="7"/>
        <end position="26"/>
    </location>
</feature>
<dbReference type="PANTHER" id="PTHR42829">
    <property type="entry name" value="NADH-UBIQUINONE OXIDOREDUCTASE CHAIN 5"/>
    <property type="match status" value="1"/>
</dbReference>
<evidence type="ECO:0000256" key="3">
    <source>
        <dbReference type="ARBA" id="ARBA00012944"/>
    </source>
</evidence>
<comment type="catalytic activity">
    <reaction evidence="9 10">
        <text>a ubiquinone + NADH + 5 H(+)(in) = a ubiquinol + NAD(+) + 4 H(+)(out)</text>
        <dbReference type="Rhea" id="RHEA:29091"/>
        <dbReference type="Rhea" id="RHEA-COMP:9565"/>
        <dbReference type="Rhea" id="RHEA-COMP:9566"/>
        <dbReference type="ChEBI" id="CHEBI:15378"/>
        <dbReference type="ChEBI" id="CHEBI:16389"/>
        <dbReference type="ChEBI" id="CHEBI:17976"/>
        <dbReference type="ChEBI" id="CHEBI:57540"/>
        <dbReference type="ChEBI" id="CHEBI:57945"/>
        <dbReference type="EC" id="7.1.1.2"/>
    </reaction>
</comment>
<dbReference type="GeneID" id="14658004"/>
<feature type="transmembrane region" description="Helical" evidence="10">
    <location>
        <begin position="234"/>
        <end position="255"/>
    </location>
</feature>
<feature type="domain" description="NADH-Ubiquinone oxidoreductase (complex I) chain 5 N-terminal" evidence="12">
    <location>
        <begin position="40"/>
        <end position="85"/>
    </location>
</feature>
<keyword evidence="8 10" id="KW-0472">Membrane</keyword>
<name>L7PCN1_9ACAR</name>
<feature type="transmembrane region" description="Helical" evidence="10">
    <location>
        <begin position="262"/>
        <end position="280"/>
    </location>
</feature>
<evidence type="ECO:0000256" key="8">
    <source>
        <dbReference type="ARBA" id="ARBA00023136"/>
    </source>
</evidence>
<evidence type="ECO:0000259" key="12">
    <source>
        <dbReference type="Pfam" id="PF00662"/>
    </source>
</evidence>
<evidence type="ECO:0000256" key="1">
    <source>
        <dbReference type="ARBA" id="ARBA00003257"/>
    </source>
</evidence>
<geneLocation type="mitochondrion" evidence="13"/>
<comment type="similarity">
    <text evidence="10">Belongs to the complex I subunit 5 family.</text>
</comment>
<evidence type="ECO:0000256" key="7">
    <source>
        <dbReference type="ARBA" id="ARBA00022989"/>
    </source>
</evidence>
<dbReference type="CTD" id="4540"/>
<protein>
    <recommendedName>
        <fullName evidence="4 10">NADH-ubiquinone oxidoreductase chain 5</fullName>
        <ecNumber evidence="3 10">7.1.1.2</ecNumber>
    </recommendedName>
</protein>
<dbReference type="EMBL" id="JX573136">
    <property type="protein sequence ID" value="AFU55298.1"/>
    <property type="molecule type" value="Genomic_DNA"/>
</dbReference>
<evidence type="ECO:0000256" key="6">
    <source>
        <dbReference type="ARBA" id="ARBA00022982"/>
    </source>
</evidence>
<dbReference type="EC" id="7.1.1.2" evidence="3 10"/>
<dbReference type="GO" id="GO:0008137">
    <property type="term" value="F:NADH dehydrogenase (ubiquinone) activity"/>
    <property type="evidence" value="ECO:0007669"/>
    <property type="project" value="UniProtKB-EC"/>
</dbReference>
<keyword evidence="10" id="KW-0813">Transport</keyword>
<dbReference type="AlphaFoldDB" id="L7PCN1"/>
<feature type="transmembrane region" description="Helical" evidence="10">
    <location>
        <begin position="529"/>
        <end position="552"/>
    </location>
</feature>
<dbReference type="InterPro" id="IPR001750">
    <property type="entry name" value="ND/Mrp_TM"/>
</dbReference>
<sequence>MFMKWSIFLSILSLFFFVLFLLSFFFKNVFVFEYVISSMVSMDFKFYFLFDWISNLFVSTVLFISSMVILYSNSYMNMDKNKNSFCLIVLLFVTSMILLIMMPNMFMLILGWDGLGLVSYCLVIYYQSTNSYNSGMMTIISNRVGDVMIIMSLIFFFNFGSFDIISNMSLEKICGFFLILAGMTKSAQIPFSAWLPAAMAAPTPVSSLVHSSTLVTAGVYILIRFNYLFSLNEYSMFLLKISLLTMLMSGINAFFETDLKKIIAFSTLSQLSMMMIVLSLGMMEMAFFHLIMHAIFKSMLFLCAGLIIHSLNGIQDIRMLGNFFSCSPMVISCMLISILSLMGFPFIGGFYSKDLIVEFFFFKIENFVLINIFMLSILFTFLYSIRMFYLIGLKSIFNITSFSMKLDKNMILPIYLLTLTLIICGNFLFWGTLMNIKIMFISNFSKYFSLFLMLISIYISWVIFSNSSNLNNMKNIDFFYKMWFMSDLTSMILLFKNNFLLKMSMSDWKWMELLGPSGFKSELTKMSLFMMWMNNNFFSKILVSILILMIFIY</sequence>
<comment type="function">
    <text evidence="10">Core subunit of the mitochondrial membrane respiratory chain NADH dehydrogenase (Complex I) which catalyzes electron transfer from NADH through the respiratory chain, using ubiquinone as an electron acceptor. Essential for the catalytic activity and assembly of complex I.</text>
</comment>
<feature type="transmembrane region" description="Helical" evidence="10">
    <location>
        <begin position="207"/>
        <end position="228"/>
    </location>
</feature>
<keyword evidence="7 10" id="KW-1133">Transmembrane helix</keyword>
<comment type="function">
    <text evidence="1">Core subunit of the mitochondrial membrane respiratory chain NADH dehydrogenase (Complex I) that is believed to belong to the minimal assembly required for catalysis. Complex I functions in the transfer of electrons from NADH to the respiratory chain. The immediate electron acceptor for the enzyme is believed to be ubiquinone.</text>
</comment>
<feature type="transmembrane region" description="Helical" evidence="10">
    <location>
        <begin position="106"/>
        <end position="126"/>
    </location>
</feature>
<feature type="transmembrane region" description="Helical" evidence="10">
    <location>
        <begin position="147"/>
        <end position="170"/>
    </location>
</feature>
<dbReference type="InterPro" id="IPR001516">
    <property type="entry name" value="Proton_antipo_N"/>
</dbReference>
<feature type="transmembrane region" description="Helical" evidence="10">
    <location>
        <begin position="46"/>
        <end position="71"/>
    </location>
</feature>
<dbReference type="GO" id="GO:0003954">
    <property type="term" value="F:NADH dehydrogenase activity"/>
    <property type="evidence" value="ECO:0007669"/>
    <property type="project" value="TreeGrafter"/>
</dbReference>
<proteinExistence type="inferred from homology"/>
<feature type="transmembrane region" description="Helical" evidence="10">
    <location>
        <begin position="83"/>
        <end position="100"/>
    </location>
</feature>
<feature type="transmembrane region" description="Helical" evidence="10">
    <location>
        <begin position="444"/>
        <end position="466"/>
    </location>
</feature>